<keyword evidence="10" id="KW-1185">Reference proteome</keyword>
<keyword evidence="5" id="KW-0520">NAD</keyword>
<dbReference type="GO" id="GO:0004148">
    <property type="term" value="F:dihydrolipoyl dehydrogenase (NADH) activity"/>
    <property type="evidence" value="ECO:0007669"/>
    <property type="project" value="TreeGrafter"/>
</dbReference>
<evidence type="ECO:0000256" key="2">
    <source>
        <dbReference type="ARBA" id="ARBA00007532"/>
    </source>
</evidence>
<feature type="domain" description="FAD/NAD(P)-binding" evidence="8">
    <location>
        <begin position="11"/>
        <end position="289"/>
    </location>
</feature>
<comment type="similarity">
    <text evidence="2">Belongs to the class-I pyridine nucleotide-disulfide oxidoreductase family.</text>
</comment>
<evidence type="ECO:0000256" key="6">
    <source>
        <dbReference type="SAM" id="MobiDB-lite"/>
    </source>
</evidence>
<dbReference type="PRINTS" id="PR00411">
    <property type="entry name" value="PNDRDTASEI"/>
</dbReference>
<dbReference type="PANTHER" id="PTHR22912">
    <property type="entry name" value="DISULFIDE OXIDOREDUCTASE"/>
    <property type="match status" value="1"/>
</dbReference>
<dbReference type="Gene3D" id="3.50.50.60">
    <property type="entry name" value="FAD/NAD(P)-binding domain"/>
    <property type="match status" value="2"/>
</dbReference>
<name>A0A916WVM0_9ACTN</name>
<evidence type="ECO:0000313" key="10">
    <source>
        <dbReference type="Proteomes" id="UP000621454"/>
    </source>
</evidence>
<dbReference type="InterPro" id="IPR036188">
    <property type="entry name" value="FAD/NAD-bd_sf"/>
</dbReference>
<comment type="cofactor">
    <cofactor evidence="1">
        <name>FAD</name>
        <dbReference type="ChEBI" id="CHEBI:57692"/>
    </cofactor>
</comment>
<keyword evidence="3" id="KW-0285">Flavoprotein</keyword>
<dbReference type="AlphaFoldDB" id="A0A916WVM0"/>
<protein>
    <submittedName>
        <fullName evidence="9">Oxidoreductase</fullName>
    </submittedName>
</protein>
<evidence type="ECO:0000256" key="1">
    <source>
        <dbReference type="ARBA" id="ARBA00001974"/>
    </source>
</evidence>
<accession>A0A916WVM0</accession>
<dbReference type="Pfam" id="PF02852">
    <property type="entry name" value="Pyr_redox_dim"/>
    <property type="match status" value="1"/>
</dbReference>
<dbReference type="GO" id="GO:0006103">
    <property type="term" value="P:2-oxoglutarate metabolic process"/>
    <property type="evidence" value="ECO:0007669"/>
    <property type="project" value="TreeGrafter"/>
</dbReference>
<dbReference type="Pfam" id="PF07992">
    <property type="entry name" value="Pyr_redox_2"/>
    <property type="match status" value="1"/>
</dbReference>
<evidence type="ECO:0000259" key="7">
    <source>
        <dbReference type="Pfam" id="PF02852"/>
    </source>
</evidence>
<dbReference type="InterPro" id="IPR023753">
    <property type="entry name" value="FAD/NAD-binding_dom"/>
</dbReference>
<evidence type="ECO:0000259" key="8">
    <source>
        <dbReference type="Pfam" id="PF07992"/>
    </source>
</evidence>
<dbReference type="Gene3D" id="3.30.390.30">
    <property type="match status" value="1"/>
</dbReference>
<dbReference type="InterPro" id="IPR004099">
    <property type="entry name" value="Pyr_nucl-diS_OxRdtase_dimer"/>
</dbReference>
<organism evidence="9 10">
    <name type="scientific">Gordonia jinhuaensis</name>
    <dbReference type="NCBI Taxonomy" id="1517702"/>
    <lineage>
        <taxon>Bacteria</taxon>
        <taxon>Bacillati</taxon>
        <taxon>Actinomycetota</taxon>
        <taxon>Actinomycetes</taxon>
        <taxon>Mycobacteriales</taxon>
        <taxon>Gordoniaceae</taxon>
        <taxon>Gordonia</taxon>
    </lineage>
</organism>
<evidence type="ECO:0000256" key="4">
    <source>
        <dbReference type="ARBA" id="ARBA00022827"/>
    </source>
</evidence>
<evidence type="ECO:0000313" key="9">
    <source>
        <dbReference type="EMBL" id="GGB33596.1"/>
    </source>
</evidence>
<reference evidence="9" key="2">
    <citation type="submission" date="2020-09" db="EMBL/GenBank/DDBJ databases">
        <authorList>
            <person name="Sun Q."/>
            <person name="Zhou Y."/>
        </authorList>
    </citation>
    <scope>NUCLEOTIDE SEQUENCE</scope>
    <source>
        <strain evidence="9">CGMCC 1.12827</strain>
    </source>
</reference>
<dbReference type="InterPro" id="IPR050151">
    <property type="entry name" value="Class-I_Pyr_Nuc-Dis_Oxidored"/>
</dbReference>
<gene>
    <name evidence="9" type="ORF">GCM10011489_22180</name>
</gene>
<dbReference type="GO" id="GO:0050660">
    <property type="term" value="F:flavin adenine dinucleotide binding"/>
    <property type="evidence" value="ECO:0007669"/>
    <property type="project" value="TreeGrafter"/>
</dbReference>
<keyword evidence="4" id="KW-0274">FAD</keyword>
<feature type="domain" description="Pyridine nucleotide-disulphide oxidoreductase dimerisation" evidence="7">
    <location>
        <begin position="342"/>
        <end position="445"/>
    </location>
</feature>
<feature type="region of interest" description="Disordered" evidence="6">
    <location>
        <begin position="454"/>
        <end position="478"/>
    </location>
</feature>
<dbReference type="EMBL" id="BMGC01000014">
    <property type="protein sequence ID" value="GGB33596.1"/>
    <property type="molecule type" value="Genomic_DNA"/>
</dbReference>
<dbReference type="SUPFAM" id="SSF55424">
    <property type="entry name" value="FAD/NAD-linked reductases, dimerisation (C-terminal) domain"/>
    <property type="match status" value="1"/>
</dbReference>
<proteinExistence type="inferred from homology"/>
<dbReference type="RefSeq" id="WP_188586655.1">
    <property type="nucleotide sequence ID" value="NZ_BMGC01000014.1"/>
</dbReference>
<evidence type="ECO:0000256" key="5">
    <source>
        <dbReference type="ARBA" id="ARBA00023027"/>
    </source>
</evidence>
<dbReference type="SUPFAM" id="SSF51905">
    <property type="entry name" value="FAD/NAD(P)-binding domain"/>
    <property type="match status" value="1"/>
</dbReference>
<dbReference type="InterPro" id="IPR016156">
    <property type="entry name" value="FAD/NAD-linked_Rdtase_dimer_sf"/>
</dbReference>
<sequence length="478" mass="48967">MSTPDPTADVFDVIVIGGGPAGEVAAQYAIAGSSRTAAIIEQERLGGECSYWACMPSKALLVPIAAATTADDLQGVEPHVGVSPTELLARRDSWVDNYDDSSQVSWATDTGIAVIRGAGLVDGDRAVRVTSATQTRLLTARHAVVVATGSVPVIPDAYAAINPWTSRDATGVTTIPESIVVIGGGVVACESATWLSALGAHVTLVSRHGLLGSFDGWVGEQVADGLRAAGVDVRTYTHTGAVSRDEVFNDAGVGVPHGGPVTVEVSGGSPITAAEILVATGRRPAPIGADPDEHDWLYAVGDASGGPALTHWGKYQGRMVGAEIAARAEGKIVAEPLIHPPVPQVVFTDPQVASVGRTAESAGDGYRSVSTDLGAVAGFALQRDNAAGTAQLVIDDERDVIVGATFVGPGVGELLHAATIAIVAEVPLTRLRHAVAAYPTASEVWLNLVEKALTPPPSDSGGRPHVTVTGRATGSPRD</sequence>
<evidence type="ECO:0000256" key="3">
    <source>
        <dbReference type="ARBA" id="ARBA00022630"/>
    </source>
</evidence>
<reference evidence="9" key="1">
    <citation type="journal article" date="2014" name="Int. J. Syst. Evol. Microbiol.">
        <title>Complete genome sequence of Corynebacterium casei LMG S-19264T (=DSM 44701T), isolated from a smear-ripened cheese.</title>
        <authorList>
            <consortium name="US DOE Joint Genome Institute (JGI-PGF)"/>
            <person name="Walter F."/>
            <person name="Albersmeier A."/>
            <person name="Kalinowski J."/>
            <person name="Ruckert C."/>
        </authorList>
    </citation>
    <scope>NUCLEOTIDE SEQUENCE</scope>
    <source>
        <strain evidence="9">CGMCC 1.12827</strain>
    </source>
</reference>
<comment type="caution">
    <text evidence="9">The sequence shown here is derived from an EMBL/GenBank/DDBJ whole genome shotgun (WGS) entry which is preliminary data.</text>
</comment>
<dbReference type="PANTHER" id="PTHR22912:SF151">
    <property type="entry name" value="DIHYDROLIPOYL DEHYDROGENASE, MITOCHONDRIAL"/>
    <property type="match status" value="1"/>
</dbReference>
<dbReference type="Proteomes" id="UP000621454">
    <property type="component" value="Unassembled WGS sequence"/>
</dbReference>
<dbReference type="PRINTS" id="PR00368">
    <property type="entry name" value="FADPNR"/>
</dbReference>